<dbReference type="Pfam" id="PF00041">
    <property type="entry name" value="fn3"/>
    <property type="match status" value="1"/>
</dbReference>
<dbReference type="InterPro" id="IPR036179">
    <property type="entry name" value="Ig-like_dom_sf"/>
</dbReference>
<dbReference type="PANTHER" id="PTHR13817">
    <property type="entry name" value="TITIN"/>
    <property type="match status" value="1"/>
</dbReference>
<dbReference type="CDD" id="cd00096">
    <property type="entry name" value="Ig"/>
    <property type="match status" value="1"/>
</dbReference>
<evidence type="ECO:0000259" key="4">
    <source>
        <dbReference type="PROSITE" id="PS50835"/>
    </source>
</evidence>
<dbReference type="PROSITE" id="PS50853">
    <property type="entry name" value="FN3"/>
    <property type="match status" value="2"/>
</dbReference>
<dbReference type="FunFam" id="2.60.40.10:FF:001806">
    <property type="entry name" value="Blast:Twitchin"/>
    <property type="match status" value="1"/>
</dbReference>
<dbReference type="Pfam" id="PF07679">
    <property type="entry name" value="I-set"/>
    <property type="match status" value="2"/>
</dbReference>
<dbReference type="FunFam" id="2.60.40.10:FF:000612">
    <property type="entry name" value="palladin isoform X1"/>
    <property type="match status" value="1"/>
</dbReference>
<feature type="region of interest" description="Disordered" evidence="3">
    <location>
        <begin position="471"/>
        <end position="492"/>
    </location>
</feature>
<dbReference type="InterPro" id="IPR013783">
    <property type="entry name" value="Ig-like_fold"/>
</dbReference>
<dbReference type="EMBL" id="OE181326">
    <property type="protein sequence ID" value="CAD7572973.1"/>
    <property type="molecule type" value="Genomic_DNA"/>
</dbReference>
<protein>
    <submittedName>
        <fullName evidence="6">(California timema) hypothetical protein</fullName>
    </submittedName>
</protein>
<dbReference type="Gene3D" id="2.60.40.10">
    <property type="entry name" value="Immunoglobulins"/>
    <property type="match status" value="4"/>
</dbReference>
<dbReference type="SMART" id="SM00060">
    <property type="entry name" value="FN3"/>
    <property type="match status" value="2"/>
</dbReference>
<evidence type="ECO:0000313" key="6">
    <source>
        <dbReference type="EMBL" id="CAD7572973.1"/>
    </source>
</evidence>
<evidence type="ECO:0000256" key="1">
    <source>
        <dbReference type="ARBA" id="ARBA00022737"/>
    </source>
</evidence>
<evidence type="ECO:0000259" key="5">
    <source>
        <dbReference type="PROSITE" id="PS50853"/>
    </source>
</evidence>
<dbReference type="SMART" id="SM00408">
    <property type="entry name" value="IGc2"/>
    <property type="match status" value="2"/>
</dbReference>
<dbReference type="InterPro" id="IPR050964">
    <property type="entry name" value="Striated_Muscle_Regulatory"/>
</dbReference>
<feature type="domain" description="Fibronectin type-III" evidence="5">
    <location>
        <begin position="103"/>
        <end position="197"/>
    </location>
</feature>
<dbReference type="InterPro" id="IPR003599">
    <property type="entry name" value="Ig_sub"/>
</dbReference>
<evidence type="ECO:0000256" key="3">
    <source>
        <dbReference type="SAM" id="MobiDB-lite"/>
    </source>
</evidence>
<dbReference type="SUPFAM" id="SSF48726">
    <property type="entry name" value="Immunoglobulin"/>
    <property type="match status" value="2"/>
</dbReference>
<reference evidence="6" key="1">
    <citation type="submission" date="2020-11" db="EMBL/GenBank/DDBJ databases">
        <authorList>
            <person name="Tran Van P."/>
        </authorList>
    </citation>
    <scope>NUCLEOTIDE SEQUENCE</scope>
</reference>
<dbReference type="PANTHER" id="PTHR13817:SF167">
    <property type="entry name" value="MYOMESIN AND MYOSIN BINDING PROTEIN"/>
    <property type="match status" value="1"/>
</dbReference>
<feature type="domain" description="Ig-like" evidence="4">
    <location>
        <begin position="202"/>
        <end position="290"/>
    </location>
</feature>
<dbReference type="InterPro" id="IPR007110">
    <property type="entry name" value="Ig-like_dom"/>
</dbReference>
<dbReference type="GO" id="GO:0031430">
    <property type="term" value="C:M band"/>
    <property type="evidence" value="ECO:0007669"/>
    <property type="project" value="TreeGrafter"/>
</dbReference>
<proteinExistence type="predicted"/>
<dbReference type="PRINTS" id="PR00014">
    <property type="entry name" value="FNTYPEIII"/>
</dbReference>
<dbReference type="FunFam" id="2.60.40.10:FF:000031">
    <property type="entry name" value="Myosin-binding protein C, slow type"/>
    <property type="match status" value="1"/>
</dbReference>
<dbReference type="PROSITE" id="PS50835">
    <property type="entry name" value="IG_LIKE"/>
    <property type="match status" value="2"/>
</dbReference>
<dbReference type="SUPFAM" id="SSF49265">
    <property type="entry name" value="Fibronectin type III"/>
    <property type="match status" value="1"/>
</dbReference>
<gene>
    <name evidence="6" type="ORF">TCMB3V08_LOCUS5617</name>
</gene>
<feature type="domain" description="Ig-like" evidence="4">
    <location>
        <begin position="297"/>
        <end position="391"/>
    </location>
</feature>
<dbReference type="InterPro" id="IPR003961">
    <property type="entry name" value="FN3_dom"/>
</dbReference>
<dbReference type="GO" id="GO:0045214">
    <property type="term" value="P:sarcomere organization"/>
    <property type="evidence" value="ECO:0007669"/>
    <property type="project" value="TreeGrafter"/>
</dbReference>
<dbReference type="CDD" id="cd00063">
    <property type="entry name" value="FN3"/>
    <property type="match status" value="2"/>
</dbReference>
<dbReference type="InterPro" id="IPR003598">
    <property type="entry name" value="Ig_sub2"/>
</dbReference>
<keyword evidence="2" id="KW-0393">Immunoglobulin domain</keyword>
<evidence type="ECO:0000256" key="2">
    <source>
        <dbReference type="ARBA" id="ARBA00023319"/>
    </source>
</evidence>
<accession>A0A7R9J5E6</accession>
<name>A0A7R9J5E6_TIMCA</name>
<dbReference type="AlphaFoldDB" id="A0A7R9J5E6"/>
<sequence>MLLSASVAEGSKASLSQILGDLVGSTEVPPAPPGKPSLAPGTPQNQPDLVTIRWEPPINDGGAPVTAQHTLSKKKLPSTIAPEPALREQQCSLYLVVSPSSPPPSYVRMRTAVKHHVAGTVKRRVPYKDLCYLVEHKRTGSPHWVRATPKPVTKPELTLSGLEPGWRYQFRVSAENSAGMSEPGELSEPLTVTLYRSGVSVPHFMLELKDTTALENEKVEFLVAFRGHPTPKVSWYKDGFEIFSNRRMRVVTEEEQSSLVIFQASFTDEGEIKCTATNRAGHSVTKAKLKLEGERAPPSIRLPRQYEEGLLFEKDEVIRLKVSVAGRPLPRVTWFHNGEQVTFGGRYEVNNTDKTSSLRVMEARRADRGEYQVKATNRLGEDVASFLVTITDRPLPPGKAKVLMTLGKSVTLSWTEPDDDGGCKIGNYLVEYYRLGWNVWLKAATCRQMTTTLGDLIEGSEYKFRIKAESPYGVSDPSEESDVIFVPDPKRG</sequence>
<dbReference type="InterPro" id="IPR013098">
    <property type="entry name" value="Ig_I-set"/>
</dbReference>
<dbReference type="SMART" id="SM00409">
    <property type="entry name" value="IG"/>
    <property type="match status" value="2"/>
</dbReference>
<dbReference type="InterPro" id="IPR036116">
    <property type="entry name" value="FN3_sf"/>
</dbReference>
<feature type="region of interest" description="Disordered" evidence="3">
    <location>
        <begin position="24"/>
        <end position="48"/>
    </location>
</feature>
<keyword evidence="1" id="KW-0677">Repeat</keyword>
<feature type="domain" description="Fibronectin type-III" evidence="5">
    <location>
        <begin position="396"/>
        <end position="489"/>
    </location>
</feature>
<organism evidence="6">
    <name type="scientific">Timema californicum</name>
    <name type="common">California timema</name>
    <name type="synonym">Walking stick</name>
    <dbReference type="NCBI Taxonomy" id="61474"/>
    <lineage>
        <taxon>Eukaryota</taxon>
        <taxon>Metazoa</taxon>
        <taxon>Ecdysozoa</taxon>
        <taxon>Arthropoda</taxon>
        <taxon>Hexapoda</taxon>
        <taxon>Insecta</taxon>
        <taxon>Pterygota</taxon>
        <taxon>Neoptera</taxon>
        <taxon>Polyneoptera</taxon>
        <taxon>Phasmatodea</taxon>
        <taxon>Timematodea</taxon>
        <taxon>Timematoidea</taxon>
        <taxon>Timematidae</taxon>
        <taxon>Timema</taxon>
    </lineage>
</organism>